<feature type="compositionally biased region" description="Basic and acidic residues" evidence="2">
    <location>
        <begin position="82"/>
        <end position="91"/>
    </location>
</feature>
<dbReference type="EMBL" id="KZ110599">
    <property type="protein sequence ID" value="OSX61236.1"/>
    <property type="molecule type" value="Genomic_DNA"/>
</dbReference>
<name>A0A1X6MYE3_9APHY</name>
<reference evidence="3 4" key="1">
    <citation type="submission" date="2017-04" db="EMBL/GenBank/DDBJ databases">
        <title>Genome Sequence of the Model Brown-Rot Fungus Postia placenta SB12.</title>
        <authorList>
            <consortium name="DOE Joint Genome Institute"/>
            <person name="Gaskell J."/>
            <person name="Kersten P."/>
            <person name="Larrondo L.F."/>
            <person name="Canessa P."/>
            <person name="Martinez D."/>
            <person name="Hibbett D."/>
            <person name="Schmoll M."/>
            <person name="Kubicek C.P."/>
            <person name="Martinez A.T."/>
            <person name="Yadav J."/>
            <person name="Master E."/>
            <person name="Magnuson J.K."/>
            <person name="James T."/>
            <person name="Yaver D."/>
            <person name="Berka R."/>
            <person name="Labutti K."/>
            <person name="Lipzen A."/>
            <person name="Aerts A."/>
            <person name="Barry K."/>
            <person name="Henrissat B."/>
            <person name="Blanchette R."/>
            <person name="Grigoriev I."/>
            <person name="Cullen D."/>
        </authorList>
    </citation>
    <scope>NUCLEOTIDE SEQUENCE [LARGE SCALE GENOMIC DNA]</scope>
    <source>
        <strain evidence="3 4">MAD-698-R-SB12</strain>
    </source>
</reference>
<dbReference type="Proteomes" id="UP000194127">
    <property type="component" value="Unassembled WGS sequence"/>
</dbReference>
<keyword evidence="4" id="KW-1185">Reference proteome</keyword>
<gene>
    <name evidence="3" type="ORF">POSPLADRAFT_1047475</name>
</gene>
<dbReference type="GeneID" id="36324248"/>
<comment type="similarity">
    <text evidence="1">Belongs to the peptidase C14B family.</text>
</comment>
<evidence type="ECO:0000256" key="2">
    <source>
        <dbReference type="SAM" id="MobiDB-lite"/>
    </source>
</evidence>
<evidence type="ECO:0000313" key="3">
    <source>
        <dbReference type="EMBL" id="OSX61236.1"/>
    </source>
</evidence>
<dbReference type="Gene3D" id="3.40.50.12660">
    <property type="match status" value="1"/>
</dbReference>
<dbReference type="GO" id="GO:0004197">
    <property type="term" value="F:cysteine-type endopeptidase activity"/>
    <property type="evidence" value="ECO:0007669"/>
    <property type="project" value="TreeGrafter"/>
</dbReference>
<evidence type="ECO:0000313" key="4">
    <source>
        <dbReference type="Proteomes" id="UP000194127"/>
    </source>
</evidence>
<proteinExistence type="inferred from homology"/>
<dbReference type="GO" id="GO:0005737">
    <property type="term" value="C:cytoplasm"/>
    <property type="evidence" value="ECO:0007669"/>
    <property type="project" value="TreeGrafter"/>
</dbReference>
<dbReference type="OrthoDB" id="3223806at2759"/>
<dbReference type="GO" id="GO:0006508">
    <property type="term" value="P:proteolysis"/>
    <property type="evidence" value="ECO:0007669"/>
    <property type="project" value="TreeGrafter"/>
</dbReference>
<evidence type="ECO:0008006" key="5">
    <source>
        <dbReference type="Google" id="ProtNLM"/>
    </source>
</evidence>
<dbReference type="InterPro" id="IPR050452">
    <property type="entry name" value="Metacaspase"/>
</dbReference>
<organism evidence="3 4">
    <name type="scientific">Postia placenta MAD-698-R-SB12</name>
    <dbReference type="NCBI Taxonomy" id="670580"/>
    <lineage>
        <taxon>Eukaryota</taxon>
        <taxon>Fungi</taxon>
        <taxon>Dikarya</taxon>
        <taxon>Basidiomycota</taxon>
        <taxon>Agaricomycotina</taxon>
        <taxon>Agaricomycetes</taxon>
        <taxon>Polyporales</taxon>
        <taxon>Adustoporiaceae</taxon>
        <taxon>Rhodonia</taxon>
    </lineage>
</organism>
<dbReference type="RefSeq" id="XP_024338030.1">
    <property type="nucleotide sequence ID" value="XM_024479298.1"/>
</dbReference>
<protein>
    <recommendedName>
        <fullName evidence="5">Caspase family p20 domain-containing protein</fullName>
    </recommendedName>
</protein>
<sequence>MATHRYTDVWEIRLTPPPSPLLPIPAPWVSALLDPERRLHTGETIFLLALFGNGESSAVKRSEGQTFAFVVARTSPHSRDRKRTEPPEDTHSTPSIRSLPERRIPYAKKLLPGYADVTQSTPQFELEFCIPMTRHREASDVEAHSSLESLLSRPPLKKAVVIGINYSGRGADEEFTPLHGCSRGAREFKDFLIDVCGFESENVILMVDDEGHPLQSQPKERNILRELKNLVRGALPDDILVLYYCDGTGKHCGHGLIKDNVLRKILVVPLMEGVCFRIWITITATGVKLMLSVLLGNGRHT</sequence>
<dbReference type="PANTHER" id="PTHR48104:SF30">
    <property type="entry name" value="METACASPASE-1"/>
    <property type="match status" value="1"/>
</dbReference>
<accession>A0A1X6MYE3</accession>
<evidence type="ECO:0000256" key="1">
    <source>
        <dbReference type="ARBA" id="ARBA00009005"/>
    </source>
</evidence>
<feature type="region of interest" description="Disordered" evidence="2">
    <location>
        <begin position="72"/>
        <end position="98"/>
    </location>
</feature>
<dbReference type="PANTHER" id="PTHR48104">
    <property type="entry name" value="METACASPASE-4"/>
    <property type="match status" value="1"/>
</dbReference>
<dbReference type="AlphaFoldDB" id="A0A1X6MYE3"/>